<evidence type="ECO:0000259" key="7">
    <source>
        <dbReference type="PROSITE" id="PS50071"/>
    </source>
</evidence>
<name>A0ABD2Q6W2_9PLAT</name>
<dbReference type="AlphaFoldDB" id="A0ABD2Q6W2"/>
<dbReference type="GO" id="GO:0003677">
    <property type="term" value="F:DNA binding"/>
    <property type="evidence" value="ECO:0007669"/>
    <property type="project" value="UniProtKB-UniRule"/>
</dbReference>
<comment type="caution">
    <text evidence="8">The sequence shown here is derived from an EMBL/GenBank/DDBJ whole genome shotgun (WGS) entry which is preliminary data.</text>
</comment>
<reference evidence="8 9" key="1">
    <citation type="submission" date="2024-11" db="EMBL/GenBank/DDBJ databases">
        <title>Adaptive evolution of stress response genes in parasites aligns with host niche diversity.</title>
        <authorList>
            <person name="Hahn C."/>
            <person name="Resl P."/>
        </authorList>
    </citation>
    <scope>NUCLEOTIDE SEQUENCE [LARGE SCALE GENOMIC DNA]</scope>
    <source>
        <strain evidence="8">EGGRZ-B1_66</strain>
        <tissue evidence="8">Body</tissue>
    </source>
</reference>
<protein>
    <recommendedName>
        <fullName evidence="7">Homeobox domain-containing protein</fullName>
    </recommendedName>
</protein>
<sequence>MVTSSVNMTDKENVAPESKSFPVEYLARVPTPRELITGTIKDHVGYEYLNKLRLMWLTLNENSKVLQEGKQELFNRLSEGILPLSPDSSTVVRSGSMESSNTQSSEMRRYRKARAYFQSRDLELLEQQYRKTPYLSSRERFQLAQETGLSEDRIRTWFQNRRMREKRLERRIIGANSP</sequence>
<keyword evidence="3 5" id="KW-0371">Homeobox</keyword>
<feature type="domain" description="Homeobox" evidence="7">
    <location>
        <begin position="108"/>
        <end position="168"/>
    </location>
</feature>
<dbReference type="InterPro" id="IPR001356">
    <property type="entry name" value="HD"/>
</dbReference>
<evidence type="ECO:0000313" key="9">
    <source>
        <dbReference type="Proteomes" id="UP001626550"/>
    </source>
</evidence>
<evidence type="ECO:0000256" key="2">
    <source>
        <dbReference type="ARBA" id="ARBA00023125"/>
    </source>
</evidence>
<evidence type="ECO:0000256" key="5">
    <source>
        <dbReference type="PROSITE-ProRule" id="PRU00108"/>
    </source>
</evidence>
<evidence type="ECO:0000256" key="1">
    <source>
        <dbReference type="ARBA" id="ARBA00004123"/>
    </source>
</evidence>
<proteinExistence type="predicted"/>
<dbReference type="GO" id="GO:0005634">
    <property type="term" value="C:nucleus"/>
    <property type="evidence" value="ECO:0007669"/>
    <property type="project" value="UniProtKB-SubCell"/>
</dbReference>
<dbReference type="Proteomes" id="UP001626550">
    <property type="component" value="Unassembled WGS sequence"/>
</dbReference>
<keyword evidence="4 5" id="KW-0539">Nucleus</keyword>
<accession>A0ABD2Q6W2</accession>
<dbReference type="SUPFAM" id="SSF46689">
    <property type="entry name" value="Homeodomain-like"/>
    <property type="match status" value="1"/>
</dbReference>
<dbReference type="InterPro" id="IPR009057">
    <property type="entry name" value="Homeodomain-like_sf"/>
</dbReference>
<dbReference type="Gene3D" id="1.10.10.60">
    <property type="entry name" value="Homeodomain-like"/>
    <property type="match status" value="1"/>
</dbReference>
<dbReference type="InterPro" id="IPR050848">
    <property type="entry name" value="Homeobox_TF"/>
</dbReference>
<evidence type="ECO:0000256" key="6">
    <source>
        <dbReference type="RuleBase" id="RU000682"/>
    </source>
</evidence>
<evidence type="ECO:0000256" key="4">
    <source>
        <dbReference type="ARBA" id="ARBA00023242"/>
    </source>
</evidence>
<organism evidence="8 9">
    <name type="scientific">Cichlidogyrus casuarinus</name>
    <dbReference type="NCBI Taxonomy" id="1844966"/>
    <lineage>
        <taxon>Eukaryota</taxon>
        <taxon>Metazoa</taxon>
        <taxon>Spiralia</taxon>
        <taxon>Lophotrochozoa</taxon>
        <taxon>Platyhelminthes</taxon>
        <taxon>Monogenea</taxon>
        <taxon>Monopisthocotylea</taxon>
        <taxon>Dactylogyridea</taxon>
        <taxon>Ancyrocephalidae</taxon>
        <taxon>Cichlidogyrus</taxon>
    </lineage>
</organism>
<dbReference type="Pfam" id="PF00046">
    <property type="entry name" value="Homeodomain"/>
    <property type="match status" value="1"/>
</dbReference>
<dbReference type="PANTHER" id="PTHR24333:SF8">
    <property type="entry name" value="HOMEOBOX PROTEIN CEH-62"/>
    <property type="match status" value="1"/>
</dbReference>
<comment type="subcellular location">
    <subcellularLocation>
        <location evidence="1 5 6">Nucleus</location>
    </subcellularLocation>
</comment>
<dbReference type="EMBL" id="JBJKFK010001143">
    <property type="protein sequence ID" value="KAL3313956.1"/>
    <property type="molecule type" value="Genomic_DNA"/>
</dbReference>
<dbReference type="CDD" id="cd00086">
    <property type="entry name" value="homeodomain"/>
    <property type="match status" value="1"/>
</dbReference>
<dbReference type="PROSITE" id="PS50071">
    <property type="entry name" value="HOMEOBOX_2"/>
    <property type="match status" value="1"/>
</dbReference>
<keyword evidence="2 5" id="KW-0238">DNA-binding</keyword>
<feature type="DNA-binding region" description="Homeobox" evidence="5">
    <location>
        <begin position="110"/>
        <end position="169"/>
    </location>
</feature>
<dbReference type="InterPro" id="IPR017970">
    <property type="entry name" value="Homeobox_CS"/>
</dbReference>
<dbReference type="PANTHER" id="PTHR24333">
    <property type="entry name" value="HOMEO BOX HB9 LIKE A-RELATED"/>
    <property type="match status" value="1"/>
</dbReference>
<evidence type="ECO:0000256" key="3">
    <source>
        <dbReference type="ARBA" id="ARBA00023155"/>
    </source>
</evidence>
<dbReference type="PROSITE" id="PS00027">
    <property type="entry name" value="HOMEOBOX_1"/>
    <property type="match status" value="1"/>
</dbReference>
<dbReference type="SMART" id="SM00389">
    <property type="entry name" value="HOX"/>
    <property type="match status" value="1"/>
</dbReference>
<evidence type="ECO:0000313" key="8">
    <source>
        <dbReference type="EMBL" id="KAL3313956.1"/>
    </source>
</evidence>
<keyword evidence="9" id="KW-1185">Reference proteome</keyword>
<gene>
    <name evidence="8" type="ORF">Ciccas_007437</name>
</gene>